<organism evidence="5 6">
    <name type="scientific">Taxus chinensis</name>
    <name type="common">Chinese yew</name>
    <name type="synonym">Taxus wallichiana var. chinensis</name>
    <dbReference type="NCBI Taxonomy" id="29808"/>
    <lineage>
        <taxon>Eukaryota</taxon>
        <taxon>Viridiplantae</taxon>
        <taxon>Streptophyta</taxon>
        <taxon>Embryophyta</taxon>
        <taxon>Tracheophyta</taxon>
        <taxon>Spermatophyta</taxon>
        <taxon>Pinopsida</taxon>
        <taxon>Pinidae</taxon>
        <taxon>Conifers II</taxon>
        <taxon>Cupressales</taxon>
        <taxon>Taxaceae</taxon>
        <taxon>Taxus</taxon>
    </lineage>
</organism>
<evidence type="ECO:0000256" key="2">
    <source>
        <dbReference type="ARBA" id="ARBA00023163"/>
    </source>
</evidence>
<dbReference type="Proteomes" id="UP000824469">
    <property type="component" value="Unassembled WGS sequence"/>
</dbReference>
<sequence>MGRAFTGLPPGFRFHPTDEELVCHYLKIKSSKSWKQNLYLDLITEIDIYKHEPFELPGRSGFEGDNQWFFYTQGDRNKYPELNRATQGGFWKTTGRDSAVFSEGLIVGMKKTLVFYRGRERTNWIMHEYRLVNDDDASNFPSSEKDSLVLCRLFLKNGIDKNIKEQHGDLYEGENSTLAGYAAMTEKEQHEKVIISLAKEVAIKDMDLPFGPFTTSFEENCLPPEDDIQKFLLECLHESDQEE</sequence>
<keyword evidence="2" id="KW-0804">Transcription</keyword>
<dbReference type="Pfam" id="PF02365">
    <property type="entry name" value="NAM"/>
    <property type="match status" value="1"/>
</dbReference>
<evidence type="ECO:0000313" key="5">
    <source>
        <dbReference type="EMBL" id="KAH9287481.1"/>
    </source>
</evidence>
<keyword evidence="3" id="KW-0539">Nucleus</keyword>
<comment type="caution">
    <text evidence="5">The sequence shown here is derived from an EMBL/GenBank/DDBJ whole genome shotgun (WGS) entry which is preliminary data.</text>
</comment>
<dbReference type="PROSITE" id="PS51005">
    <property type="entry name" value="NAC"/>
    <property type="match status" value="1"/>
</dbReference>
<keyword evidence="6" id="KW-1185">Reference proteome</keyword>
<dbReference type="GO" id="GO:0006355">
    <property type="term" value="P:regulation of DNA-templated transcription"/>
    <property type="evidence" value="ECO:0007669"/>
    <property type="project" value="InterPro"/>
</dbReference>
<dbReference type="AlphaFoldDB" id="A0AA38BN51"/>
<evidence type="ECO:0000259" key="4">
    <source>
        <dbReference type="PROSITE" id="PS51005"/>
    </source>
</evidence>
<dbReference type="InterPro" id="IPR003441">
    <property type="entry name" value="NAC-dom"/>
</dbReference>
<evidence type="ECO:0000256" key="1">
    <source>
        <dbReference type="ARBA" id="ARBA00023015"/>
    </source>
</evidence>
<dbReference type="SUPFAM" id="SSF101941">
    <property type="entry name" value="NAC domain"/>
    <property type="match status" value="1"/>
</dbReference>
<evidence type="ECO:0000313" key="6">
    <source>
        <dbReference type="Proteomes" id="UP000824469"/>
    </source>
</evidence>
<feature type="non-terminal residue" evidence="5">
    <location>
        <position position="1"/>
    </location>
</feature>
<dbReference type="PANTHER" id="PTHR31744">
    <property type="entry name" value="PROTEIN CUP-SHAPED COTYLEDON 2-RELATED"/>
    <property type="match status" value="1"/>
</dbReference>
<accession>A0AA38BN51</accession>
<gene>
    <name evidence="5" type="ORF">KI387_031598</name>
</gene>
<dbReference type="GO" id="GO:0003677">
    <property type="term" value="F:DNA binding"/>
    <property type="evidence" value="ECO:0007669"/>
    <property type="project" value="InterPro"/>
</dbReference>
<name>A0AA38BN51_TAXCH</name>
<dbReference type="PANTHER" id="PTHR31744:SF210">
    <property type="entry name" value="NAC DOMAIN-CONTAINING PROTEIN 86-LIKE"/>
    <property type="match status" value="1"/>
</dbReference>
<dbReference type="Gene3D" id="2.170.150.80">
    <property type="entry name" value="NAC domain"/>
    <property type="match status" value="1"/>
</dbReference>
<evidence type="ECO:0000256" key="3">
    <source>
        <dbReference type="ARBA" id="ARBA00023242"/>
    </source>
</evidence>
<reference evidence="5 6" key="1">
    <citation type="journal article" date="2021" name="Nat. Plants">
        <title>The Taxus genome provides insights into paclitaxel biosynthesis.</title>
        <authorList>
            <person name="Xiong X."/>
            <person name="Gou J."/>
            <person name="Liao Q."/>
            <person name="Li Y."/>
            <person name="Zhou Q."/>
            <person name="Bi G."/>
            <person name="Li C."/>
            <person name="Du R."/>
            <person name="Wang X."/>
            <person name="Sun T."/>
            <person name="Guo L."/>
            <person name="Liang H."/>
            <person name="Lu P."/>
            <person name="Wu Y."/>
            <person name="Zhang Z."/>
            <person name="Ro D.K."/>
            <person name="Shang Y."/>
            <person name="Huang S."/>
            <person name="Yan J."/>
        </authorList>
    </citation>
    <scope>NUCLEOTIDE SEQUENCE [LARGE SCALE GENOMIC DNA]</scope>
    <source>
        <strain evidence="5">Ta-2019</strain>
    </source>
</reference>
<protein>
    <recommendedName>
        <fullName evidence="4">NAC domain-containing protein</fullName>
    </recommendedName>
</protein>
<keyword evidence="1" id="KW-0805">Transcription regulation</keyword>
<dbReference type="EMBL" id="JAHRHJ020003813">
    <property type="protein sequence ID" value="KAH9287481.1"/>
    <property type="molecule type" value="Genomic_DNA"/>
</dbReference>
<dbReference type="InterPro" id="IPR036093">
    <property type="entry name" value="NAC_dom_sf"/>
</dbReference>
<feature type="domain" description="NAC" evidence="4">
    <location>
        <begin position="8"/>
        <end position="156"/>
    </location>
</feature>
<proteinExistence type="predicted"/>